<dbReference type="InterPro" id="IPR038728">
    <property type="entry name" value="YkvI-like"/>
</dbReference>
<proteinExistence type="predicted"/>
<dbReference type="PANTHER" id="PTHR37814:SF1">
    <property type="entry name" value="MEMBRANE PROTEIN"/>
    <property type="match status" value="1"/>
</dbReference>
<dbReference type="Proteomes" id="UP000663623">
    <property type="component" value="Chromosome"/>
</dbReference>
<dbReference type="EMBL" id="AP024480">
    <property type="protein sequence ID" value="BCS80738.1"/>
    <property type="molecule type" value="Genomic_DNA"/>
</dbReference>
<feature type="transmembrane region" description="Helical" evidence="1">
    <location>
        <begin position="127"/>
        <end position="145"/>
    </location>
</feature>
<protein>
    <recommendedName>
        <fullName evidence="4">Membrane protein YkvI</fullName>
    </recommendedName>
</protein>
<feature type="transmembrane region" description="Helical" evidence="1">
    <location>
        <begin position="165"/>
        <end position="187"/>
    </location>
</feature>
<feature type="transmembrane region" description="Helical" evidence="1">
    <location>
        <begin position="39"/>
        <end position="56"/>
    </location>
</feature>
<evidence type="ECO:0000313" key="2">
    <source>
        <dbReference type="EMBL" id="BCS80738.1"/>
    </source>
</evidence>
<keyword evidence="1" id="KW-0472">Membrane</keyword>
<feature type="transmembrane region" description="Helical" evidence="1">
    <location>
        <begin position="199"/>
        <end position="222"/>
    </location>
</feature>
<dbReference type="RefSeq" id="WP_207181370.1">
    <property type="nucleotide sequence ID" value="NZ_AP024480.1"/>
</dbReference>
<name>A0ABN6E5M7_9FIRM</name>
<feature type="transmembrane region" description="Helical" evidence="1">
    <location>
        <begin position="275"/>
        <end position="292"/>
    </location>
</feature>
<evidence type="ECO:0008006" key="4">
    <source>
        <dbReference type="Google" id="ProtNLM"/>
    </source>
</evidence>
<feature type="transmembrane region" description="Helical" evidence="1">
    <location>
        <begin position="63"/>
        <end position="89"/>
    </location>
</feature>
<feature type="transmembrane region" description="Helical" evidence="1">
    <location>
        <begin position="242"/>
        <end position="263"/>
    </location>
</feature>
<feature type="transmembrane region" description="Helical" evidence="1">
    <location>
        <begin position="298"/>
        <end position="320"/>
    </location>
</feature>
<evidence type="ECO:0000256" key="1">
    <source>
        <dbReference type="SAM" id="Phobius"/>
    </source>
</evidence>
<feature type="transmembrane region" description="Helical" evidence="1">
    <location>
        <begin position="95"/>
        <end position="115"/>
    </location>
</feature>
<evidence type="ECO:0000313" key="3">
    <source>
        <dbReference type="Proteomes" id="UP000663623"/>
    </source>
</evidence>
<dbReference type="PANTHER" id="PTHR37814">
    <property type="entry name" value="CONSERVED MEMBRANE PROTEIN"/>
    <property type="match status" value="1"/>
</dbReference>
<keyword evidence="3" id="KW-1185">Reference proteome</keyword>
<keyword evidence="1" id="KW-0812">Transmembrane</keyword>
<gene>
    <name evidence="2" type="primary">yyaD</name>
    <name evidence="2" type="ORF">CaldiYA01_06980</name>
</gene>
<sequence length="326" mass="37416">MEKIFAIVSTILGSIIGAGFSTGQEIFYFFSQFKEKSFLYIGFSSILIFLILFYLVNIRIKNIIILVIFKSYILVFSVITLTVMFSAFGQLGKELFGINKYVFTLLCVVLSFAIYKHGLLTIINLNKVVVSILIMTIAFIFSKFIHKNTILFQFKNLNFHLSKDIFHNLIFPLLYATYNSLLAFPVINNLEERFCKQEIKISIAISAVLTFLLILIINILLLSENWIQTSQMPLLKIEKNPVLQFVLVTCTFLEILTTILANYMGLSYSIKNHKIKFVIIIVSLILGFNEFQELLRKLYSLMGYIGLGIIIMILLSTLILKDKKLK</sequence>
<organism evidence="2 3">
    <name type="scientific">Caldicellulosiruptor diazotrophicus</name>
    <dbReference type="NCBI Taxonomy" id="2806205"/>
    <lineage>
        <taxon>Bacteria</taxon>
        <taxon>Bacillati</taxon>
        <taxon>Bacillota</taxon>
        <taxon>Bacillota incertae sedis</taxon>
        <taxon>Caldicellulosiruptorales</taxon>
        <taxon>Caldicellulosiruptoraceae</taxon>
        <taxon>Caldicellulosiruptor</taxon>
    </lineage>
</organism>
<keyword evidence="1" id="KW-1133">Transmembrane helix</keyword>
<reference evidence="2 3" key="1">
    <citation type="submission" date="2021-02" db="EMBL/GenBank/DDBJ databases">
        <title>Nitrogen-fixing ability and nitrogen fixation related genes of thermophilic fermentative bacteria in the genus Caldicellulosiruptor.</title>
        <authorList>
            <person name="Chen Y."/>
            <person name="Nishihara A."/>
            <person name="Haruta S."/>
        </authorList>
    </citation>
    <scope>NUCLEOTIDE SEQUENCE [LARGE SCALE GENOMIC DNA]</scope>
    <source>
        <strain evidence="2 3">YA01</strain>
    </source>
</reference>
<accession>A0ABN6E5M7</accession>